<proteinExistence type="predicted"/>
<name>A0A839A4E7_9LACT</name>
<gene>
    <name evidence="2" type="ORF">HW423_02750</name>
</gene>
<evidence type="ECO:0000256" key="1">
    <source>
        <dbReference type="SAM" id="Phobius"/>
    </source>
</evidence>
<keyword evidence="1" id="KW-0472">Membrane</keyword>
<organism evidence="2 3">
    <name type="scientific">Ruoffia halotolerans</name>
    <dbReference type="NCBI Taxonomy" id="2748684"/>
    <lineage>
        <taxon>Bacteria</taxon>
        <taxon>Bacillati</taxon>
        <taxon>Bacillota</taxon>
        <taxon>Bacilli</taxon>
        <taxon>Lactobacillales</taxon>
        <taxon>Aerococcaceae</taxon>
        <taxon>Ruoffia</taxon>
    </lineage>
</organism>
<evidence type="ECO:0000313" key="3">
    <source>
        <dbReference type="Proteomes" id="UP000571018"/>
    </source>
</evidence>
<keyword evidence="3" id="KW-1185">Reference proteome</keyword>
<feature type="transmembrane region" description="Helical" evidence="1">
    <location>
        <begin position="76"/>
        <end position="96"/>
    </location>
</feature>
<dbReference type="EMBL" id="JACAOA010000005">
    <property type="protein sequence ID" value="MBA5728700.1"/>
    <property type="molecule type" value="Genomic_DNA"/>
</dbReference>
<dbReference type="AlphaFoldDB" id="A0A839A4E7"/>
<feature type="transmembrane region" description="Helical" evidence="1">
    <location>
        <begin position="43"/>
        <end position="64"/>
    </location>
</feature>
<keyword evidence="1" id="KW-1133">Transmembrane helix</keyword>
<dbReference type="RefSeq" id="WP_218930422.1">
    <property type="nucleotide sequence ID" value="NZ_JACAOA010000005.1"/>
</dbReference>
<keyword evidence="1" id="KW-0812">Transmembrane</keyword>
<reference evidence="2 3" key="1">
    <citation type="submission" date="2020-06" db="EMBL/GenBank/DDBJ databases">
        <title>Reclassification of Facklamia ignava, Facklamia soureckii and Facklami tabacinasalis as Falseniella iganva gen. nov., comb. nov., Hutsoniella ignava gen. nov., comb. nov., and Ruoffia tabacinasalis gen. nov., comb. nov and description of Ruoffia haltotolerans sp. nov., isolated from hypersaline Inland Sea of Qatar.</title>
        <authorList>
            <person name="Fotedar R."/>
            <person name="Sankaranarayanan K."/>
            <person name="Lawson P."/>
            <person name="Caldwell M."/>
            <person name="Zeyara A."/>
            <person name="Al Malki A."/>
            <person name="Ali M."/>
        </authorList>
    </citation>
    <scope>NUCLEOTIDE SEQUENCE [LARGE SCALE GENOMIC DNA]</scope>
    <source>
        <strain evidence="2 3">INB8</strain>
    </source>
</reference>
<sequence>MTTTSILKQFIFRLIFTGLGQYAVIEGIRAIDSSNSIIELIPMIPFTAIFSTLINTAIFQFIVYAVNRLTRFSQKLIVTLSIILGLLLLSIVLFIFSDSFLESFSAYLFLYTLPFLMIETLLYFIRNRKIL</sequence>
<evidence type="ECO:0000313" key="2">
    <source>
        <dbReference type="EMBL" id="MBA5728700.1"/>
    </source>
</evidence>
<comment type="caution">
    <text evidence="2">The sequence shown here is derived from an EMBL/GenBank/DDBJ whole genome shotgun (WGS) entry which is preliminary data.</text>
</comment>
<feature type="transmembrane region" description="Helical" evidence="1">
    <location>
        <begin position="108"/>
        <end position="125"/>
    </location>
</feature>
<accession>A0A839A4E7</accession>
<feature type="transmembrane region" description="Helical" evidence="1">
    <location>
        <begin position="12"/>
        <end position="31"/>
    </location>
</feature>
<dbReference type="Proteomes" id="UP000571018">
    <property type="component" value="Unassembled WGS sequence"/>
</dbReference>
<protein>
    <submittedName>
        <fullName evidence="2">Uncharacterized protein</fullName>
    </submittedName>
</protein>